<feature type="domain" description="Thioredoxin" evidence="1">
    <location>
        <begin position="53"/>
        <end position="193"/>
    </location>
</feature>
<dbReference type="PROSITE" id="PS51352">
    <property type="entry name" value="THIOREDOXIN_2"/>
    <property type="match status" value="1"/>
</dbReference>
<dbReference type="SUPFAM" id="SSF52833">
    <property type="entry name" value="Thioredoxin-like"/>
    <property type="match status" value="1"/>
</dbReference>
<dbReference type="InterPro" id="IPR050553">
    <property type="entry name" value="Thioredoxin_ResA/DsbE_sf"/>
</dbReference>
<dbReference type="AlphaFoldDB" id="A0A6G5QHV0"/>
<dbReference type="Gene3D" id="3.40.30.10">
    <property type="entry name" value="Glutaredoxin"/>
    <property type="match status" value="1"/>
</dbReference>
<name>A0A6G5QHV0_9BACT</name>
<dbReference type="PROSITE" id="PS51257">
    <property type="entry name" value="PROKAR_LIPOPROTEIN"/>
    <property type="match status" value="1"/>
</dbReference>
<dbReference type="Proteomes" id="UP000503264">
    <property type="component" value="Chromosome"/>
</dbReference>
<accession>A0A6G5QHV0</accession>
<dbReference type="PANTHER" id="PTHR42852">
    <property type="entry name" value="THIOL:DISULFIDE INTERCHANGE PROTEIN DSBE"/>
    <property type="match status" value="1"/>
</dbReference>
<gene>
    <name evidence="2" type="ORF">CMUC_1415</name>
</gene>
<dbReference type="PANTHER" id="PTHR42852:SF17">
    <property type="entry name" value="THIOREDOXIN-LIKE PROTEIN HI_1115"/>
    <property type="match status" value="1"/>
</dbReference>
<dbReference type="InterPro" id="IPR013740">
    <property type="entry name" value="Redoxin"/>
</dbReference>
<sequence>MKFKSAIITFIAIFLLFGCGDKDKNQGQNQTKDSNISQTNQPQKKQIYQDKITLKLLNGQDFALKMREDNGINKEVDDKKATLFVFFATWCPPCRAEIPHLNNLSEKFAKELNIVAILLENKGTDEISDFVKKNKIKYNVAVGDENFIFEKAVGGVIGLPASILYKANGSHAATYTGLVPEEMLEGDILKAVK</sequence>
<proteinExistence type="predicted"/>
<dbReference type="InterPro" id="IPR036249">
    <property type="entry name" value="Thioredoxin-like_sf"/>
</dbReference>
<dbReference type="InterPro" id="IPR013766">
    <property type="entry name" value="Thioredoxin_domain"/>
</dbReference>
<dbReference type="RefSeq" id="WP_034966937.1">
    <property type="nucleotide sequence ID" value="NZ_CP012542.1"/>
</dbReference>
<protein>
    <submittedName>
        <fullName evidence="2">Protein disulfide reductase, TlpA family</fullName>
    </submittedName>
</protein>
<dbReference type="CDD" id="cd02966">
    <property type="entry name" value="TlpA_like_family"/>
    <property type="match status" value="1"/>
</dbReference>
<dbReference type="GO" id="GO:0016491">
    <property type="term" value="F:oxidoreductase activity"/>
    <property type="evidence" value="ECO:0007669"/>
    <property type="project" value="InterPro"/>
</dbReference>
<reference evidence="2 3" key="1">
    <citation type="submission" date="2016-07" db="EMBL/GenBank/DDBJ databases">
        <title>Comparative genomics of the Campylobacter concisus group.</title>
        <authorList>
            <person name="Miller W.G."/>
            <person name="Yee E."/>
            <person name="Chapman M.H."/>
            <person name="Huynh S."/>
            <person name="Bono J.L."/>
            <person name="On S.L.W."/>
            <person name="StLeger J."/>
            <person name="Foster G."/>
            <person name="Parker C.T."/>
        </authorList>
    </citation>
    <scope>NUCLEOTIDE SEQUENCE [LARGE SCALE GENOMIC DNA]</scope>
    <source>
        <strain evidence="2 3">CCUG 21559</strain>
    </source>
</reference>
<evidence type="ECO:0000313" key="3">
    <source>
        <dbReference type="Proteomes" id="UP000503264"/>
    </source>
</evidence>
<evidence type="ECO:0000259" key="1">
    <source>
        <dbReference type="PROSITE" id="PS51352"/>
    </source>
</evidence>
<keyword evidence="3" id="KW-1185">Reference proteome</keyword>
<dbReference type="EMBL" id="CP012542">
    <property type="protein sequence ID" value="QCD45179.1"/>
    <property type="molecule type" value="Genomic_DNA"/>
</dbReference>
<evidence type="ECO:0000313" key="2">
    <source>
        <dbReference type="EMBL" id="QCD45179.1"/>
    </source>
</evidence>
<organism evidence="2 3">
    <name type="scientific">Campylobacter mucosalis CCUG 21559</name>
    <dbReference type="NCBI Taxonomy" id="1032067"/>
    <lineage>
        <taxon>Bacteria</taxon>
        <taxon>Pseudomonadati</taxon>
        <taxon>Campylobacterota</taxon>
        <taxon>Epsilonproteobacteria</taxon>
        <taxon>Campylobacterales</taxon>
        <taxon>Campylobacteraceae</taxon>
        <taxon>Campylobacter</taxon>
    </lineage>
</organism>
<dbReference type="Pfam" id="PF08534">
    <property type="entry name" value="Redoxin"/>
    <property type="match status" value="1"/>
</dbReference>